<proteinExistence type="predicted"/>
<evidence type="ECO:0000313" key="4">
    <source>
        <dbReference type="EMBL" id="SFP11314.1"/>
    </source>
</evidence>
<dbReference type="RefSeq" id="WP_092011233.1">
    <property type="nucleotide sequence ID" value="NZ_FOXH01000001.1"/>
</dbReference>
<sequence length="204" mass="24222">MNYLAHIFLSGDNDLIKLGNFLGDFVRGKLDNPQNMRYAPEVRLGIAAHREIDYYTDSHPVVKKSIERLKPKFQRYSGICIDMFYDHFLARNFSDFSSEKLFDFSQNFYKILEINEFEIKEEIKPIIHSISKRDWLTNYANFEGIEWALKGISRRTSFPSNIENAIDELKTDYELYQEEFRAFFPDLQEHVRNFLLKTTADFQS</sequence>
<dbReference type="PANTHER" id="PTHR38764:SF1">
    <property type="entry name" value="ACYL CARRIER PROTEIN PHOSPHODIESTERASE"/>
    <property type="match status" value="1"/>
</dbReference>
<dbReference type="PIRSF" id="PIRSF011489">
    <property type="entry name" value="DUF479"/>
    <property type="match status" value="1"/>
</dbReference>
<dbReference type="GO" id="GO:0008770">
    <property type="term" value="F:[acyl-carrier-protein] phosphodiesterase activity"/>
    <property type="evidence" value="ECO:0007669"/>
    <property type="project" value="InterPro"/>
</dbReference>
<dbReference type="PANTHER" id="PTHR38764">
    <property type="entry name" value="ACYL CARRIER PROTEIN PHOSPHODIESTERASE"/>
    <property type="match status" value="1"/>
</dbReference>
<organism evidence="4 5">
    <name type="scientific">Pseudarcicella hirudinis</name>
    <dbReference type="NCBI Taxonomy" id="1079859"/>
    <lineage>
        <taxon>Bacteria</taxon>
        <taxon>Pseudomonadati</taxon>
        <taxon>Bacteroidota</taxon>
        <taxon>Cytophagia</taxon>
        <taxon>Cytophagales</taxon>
        <taxon>Flectobacillaceae</taxon>
        <taxon>Pseudarcicella</taxon>
    </lineage>
</organism>
<keyword evidence="5" id="KW-1185">Reference proteome</keyword>
<evidence type="ECO:0000256" key="3">
    <source>
        <dbReference type="ARBA" id="ARBA00023098"/>
    </source>
</evidence>
<accession>A0A1I5MNX0</accession>
<reference evidence="4 5" key="1">
    <citation type="submission" date="2016-10" db="EMBL/GenBank/DDBJ databases">
        <authorList>
            <person name="de Groot N.N."/>
        </authorList>
    </citation>
    <scope>NUCLEOTIDE SEQUENCE [LARGE SCALE GENOMIC DNA]</scope>
    <source>
        <strain evidence="5">E92,LMG 26720,CCM 7988</strain>
    </source>
</reference>
<dbReference type="GO" id="GO:0006633">
    <property type="term" value="P:fatty acid biosynthetic process"/>
    <property type="evidence" value="ECO:0007669"/>
    <property type="project" value="InterPro"/>
</dbReference>
<gene>
    <name evidence="4" type="ORF">SAMN04515674_101388</name>
</gene>
<dbReference type="InterPro" id="IPR007431">
    <property type="entry name" value="ACP_PD"/>
</dbReference>
<dbReference type="OrthoDB" id="8442777at2"/>
<protein>
    <submittedName>
        <fullName evidence="4">Acyl carrier protein phosphodiesterase</fullName>
    </submittedName>
</protein>
<keyword evidence="2" id="KW-0378">Hydrolase</keyword>
<dbReference type="Pfam" id="PF04336">
    <property type="entry name" value="ACP_PD"/>
    <property type="match status" value="1"/>
</dbReference>
<name>A0A1I5MNX0_9BACT</name>
<evidence type="ECO:0000256" key="2">
    <source>
        <dbReference type="ARBA" id="ARBA00022801"/>
    </source>
</evidence>
<evidence type="ECO:0000256" key="1">
    <source>
        <dbReference type="ARBA" id="ARBA00022516"/>
    </source>
</evidence>
<dbReference type="AlphaFoldDB" id="A0A1I5MNX0"/>
<dbReference type="EMBL" id="FOXH01000001">
    <property type="protein sequence ID" value="SFP11314.1"/>
    <property type="molecule type" value="Genomic_DNA"/>
</dbReference>
<evidence type="ECO:0000313" key="5">
    <source>
        <dbReference type="Proteomes" id="UP000199306"/>
    </source>
</evidence>
<dbReference type="Proteomes" id="UP000199306">
    <property type="component" value="Unassembled WGS sequence"/>
</dbReference>
<keyword evidence="3" id="KW-0443">Lipid metabolism</keyword>
<dbReference type="STRING" id="1079859.SAMN04515674_101388"/>
<keyword evidence="1" id="KW-0444">Lipid biosynthesis</keyword>